<evidence type="ECO:0000256" key="3">
    <source>
        <dbReference type="ARBA" id="ARBA00022670"/>
    </source>
</evidence>
<feature type="transmembrane region" description="Helical" evidence="8">
    <location>
        <begin position="255"/>
        <end position="276"/>
    </location>
</feature>
<dbReference type="GO" id="GO:0006508">
    <property type="term" value="P:proteolysis"/>
    <property type="evidence" value="ECO:0007669"/>
    <property type="project" value="UniProtKB-KW"/>
</dbReference>
<keyword evidence="3" id="KW-0645">Protease</keyword>
<comment type="caution">
    <text evidence="9">The sequence shown here is derived from an EMBL/GenBank/DDBJ whole genome shotgun (WGS) entry which is preliminary data.</text>
</comment>
<dbReference type="InterPro" id="IPR019127">
    <property type="entry name" value="Exosortase"/>
</dbReference>
<dbReference type="GO" id="GO:0005886">
    <property type="term" value="C:plasma membrane"/>
    <property type="evidence" value="ECO:0007669"/>
    <property type="project" value="UniProtKB-SubCell"/>
</dbReference>
<dbReference type="NCBIfam" id="TIGR04178">
    <property type="entry name" value="exo_archaeo"/>
    <property type="match status" value="1"/>
</dbReference>
<feature type="transmembrane region" description="Helical" evidence="8">
    <location>
        <begin position="46"/>
        <end position="62"/>
    </location>
</feature>
<evidence type="ECO:0000256" key="4">
    <source>
        <dbReference type="ARBA" id="ARBA00022692"/>
    </source>
</evidence>
<dbReference type="EMBL" id="JACIDK010000003">
    <property type="protein sequence ID" value="MBB3892078.1"/>
    <property type="molecule type" value="Genomic_DNA"/>
</dbReference>
<dbReference type="InterPro" id="IPR013426">
    <property type="entry name" value="EpsH-like"/>
</dbReference>
<keyword evidence="4 8" id="KW-0812">Transmembrane</keyword>
<keyword evidence="2" id="KW-1003">Cell membrane</keyword>
<evidence type="ECO:0000256" key="5">
    <source>
        <dbReference type="ARBA" id="ARBA00022801"/>
    </source>
</evidence>
<dbReference type="Proteomes" id="UP000530564">
    <property type="component" value="Unassembled WGS sequence"/>
</dbReference>
<proteinExistence type="predicted"/>
<keyword evidence="7 8" id="KW-0472">Membrane</keyword>
<evidence type="ECO:0000256" key="6">
    <source>
        <dbReference type="ARBA" id="ARBA00022989"/>
    </source>
</evidence>
<keyword evidence="10" id="KW-1185">Reference proteome</keyword>
<name>A0A840A106_9CAUL</name>
<evidence type="ECO:0000256" key="7">
    <source>
        <dbReference type="ARBA" id="ARBA00023136"/>
    </source>
</evidence>
<dbReference type="Pfam" id="PF09721">
    <property type="entry name" value="Exosortase_EpsH"/>
    <property type="match status" value="1"/>
</dbReference>
<dbReference type="AlphaFoldDB" id="A0A840A106"/>
<accession>A0A840A106</accession>
<keyword evidence="6 8" id="KW-1133">Transmembrane helix</keyword>
<dbReference type="NCBIfam" id="TIGR02602">
    <property type="entry name" value="8TM_EpsH"/>
    <property type="match status" value="1"/>
</dbReference>
<dbReference type="GO" id="GO:0008233">
    <property type="term" value="F:peptidase activity"/>
    <property type="evidence" value="ECO:0007669"/>
    <property type="project" value="UniProtKB-KW"/>
</dbReference>
<dbReference type="InterPro" id="IPR026392">
    <property type="entry name" value="Exo/Archaeosortase_dom"/>
</dbReference>
<organism evidence="9 10">
    <name type="scientific">Phenylobacterium haematophilum</name>
    <dbReference type="NCBI Taxonomy" id="98513"/>
    <lineage>
        <taxon>Bacteria</taxon>
        <taxon>Pseudomonadati</taxon>
        <taxon>Pseudomonadota</taxon>
        <taxon>Alphaproteobacteria</taxon>
        <taxon>Caulobacterales</taxon>
        <taxon>Caulobacteraceae</taxon>
        <taxon>Phenylobacterium</taxon>
    </lineage>
</organism>
<feature type="transmembrane region" description="Helical" evidence="8">
    <location>
        <begin position="192"/>
        <end position="211"/>
    </location>
</feature>
<evidence type="ECO:0000313" key="9">
    <source>
        <dbReference type="EMBL" id="MBB3892078.1"/>
    </source>
</evidence>
<evidence type="ECO:0000256" key="2">
    <source>
        <dbReference type="ARBA" id="ARBA00022475"/>
    </source>
</evidence>
<evidence type="ECO:0000256" key="8">
    <source>
        <dbReference type="SAM" id="Phobius"/>
    </source>
</evidence>
<feature type="transmembrane region" description="Helical" evidence="8">
    <location>
        <begin position="114"/>
        <end position="138"/>
    </location>
</feature>
<comment type="subcellular location">
    <subcellularLocation>
        <location evidence="1">Cell membrane</location>
        <topology evidence="1">Multi-pass membrane protein</topology>
    </subcellularLocation>
</comment>
<evidence type="ECO:0000256" key="1">
    <source>
        <dbReference type="ARBA" id="ARBA00004651"/>
    </source>
</evidence>
<keyword evidence="5" id="KW-0378">Hydrolase</keyword>
<feature type="transmembrane region" description="Helical" evidence="8">
    <location>
        <begin position="12"/>
        <end position="34"/>
    </location>
</feature>
<feature type="transmembrane region" description="Helical" evidence="8">
    <location>
        <begin position="69"/>
        <end position="94"/>
    </location>
</feature>
<evidence type="ECO:0000313" key="10">
    <source>
        <dbReference type="Proteomes" id="UP000530564"/>
    </source>
</evidence>
<gene>
    <name evidence="9" type="ORF">GGQ61_002806</name>
</gene>
<protein>
    <submittedName>
        <fullName evidence="9">Exosortase</fullName>
    </submittedName>
</protein>
<sequence length="291" mass="31460">MASAVSENAPRSRFAITPAWVVALGMALLAVPTIATLGEQVWSKESGAHGPIVLVTGLWLLWRKRDEMLAAAAPGSDWLTIPAMAASLALYIFGRAYDFISLEVVGLYGVGVSLLYACFGLRVLLTNWFPLLYLGFLVPPPGWFMDGVTAPLKLFVSFAATEGLQAVGIPVFREGVTLMIGHYQLLVEDACSGMNSITGLVAISLFYIYLLRNASWRYSLFLVALVIPIAIVANIIRIVTLVLLTYFFGDAVAQGFLHMAAGIFLFVTALLLVFAVDHLMSRLLKLKGAAA</sequence>
<dbReference type="RefSeq" id="WP_221221016.1">
    <property type="nucleotide sequence ID" value="NZ_JACIDK010000003.1"/>
</dbReference>
<dbReference type="NCBIfam" id="NF035943">
    <property type="entry name" value="exosort_XrtV"/>
    <property type="match status" value="1"/>
</dbReference>
<feature type="transmembrane region" description="Helical" evidence="8">
    <location>
        <begin position="218"/>
        <end position="249"/>
    </location>
</feature>
<reference evidence="9 10" key="1">
    <citation type="submission" date="2020-08" db="EMBL/GenBank/DDBJ databases">
        <title>Genomic Encyclopedia of Type Strains, Phase IV (KMG-IV): sequencing the most valuable type-strain genomes for metagenomic binning, comparative biology and taxonomic classification.</title>
        <authorList>
            <person name="Goeker M."/>
        </authorList>
    </citation>
    <scope>NUCLEOTIDE SEQUENCE [LARGE SCALE GENOMIC DNA]</scope>
    <source>
        <strain evidence="9 10">DSM 21793</strain>
    </source>
</reference>